<proteinExistence type="predicted"/>
<reference evidence="1" key="1">
    <citation type="submission" date="2020-04" db="EMBL/GenBank/DDBJ databases">
        <authorList>
            <person name="Chiriac C."/>
            <person name="Salcher M."/>
            <person name="Ghai R."/>
            <person name="Kavagutti S V."/>
        </authorList>
    </citation>
    <scope>NUCLEOTIDE SEQUENCE</scope>
</reference>
<gene>
    <name evidence="1" type="ORF">UFOVP117_241</name>
</gene>
<name>A0A6J5L9K7_9CAUD</name>
<evidence type="ECO:0000313" key="1">
    <source>
        <dbReference type="EMBL" id="CAB4130072.1"/>
    </source>
</evidence>
<sequence length="109" mass="12978">MILTDKVLNKLFNSAYIKNIYPMIDNIDVNVDWDGDDTFPFYKLHVTVKLNDPTINEYNIYQKGFDPHYLYDYHLKYLLNFLNINLNTALIEQVWIKVLNPDGEVIVKY</sequence>
<protein>
    <submittedName>
        <fullName evidence="1">Uncharacterized protein</fullName>
    </submittedName>
</protein>
<accession>A0A6J5L9K7</accession>
<dbReference type="EMBL" id="LR796235">
    <property type="protein sequence ID" value="CAB4130072.1"/>
    <property type="molecule type" value="Genomic_DNA"/>
</dbReference>
<organism evidence="1">
    <name type="scientific">uncultured Caudovirales phage</name>
    <dbReference type="NCBI Taxonomy" id="2100421"/>
    <lineage>
        <taxon>Viruses</taxon>
        <taxon>Duplodnaviria</taxon>
        <taxon>Heunggongvirae</taxon>
        <taxon>Uroviricota</taxon>
        <taxon>Caudoviricetes</taxon>
        <taxon>Peduoviridae</taxon>
        <taxon>Maltschvirus</taxon>
        <taxon>Maltschvirus maltsch</taxon>
    </lineage>
</organism>